<dbReference type="Gene3D" id="1.10.287.110">
    <property type="entry name" value="DnaJ domain"/>
    <property type="match status" value="1"/>
</dbReference>
<dbReference type="Gene3D" id="1.20.1510.10">
    <property type="entry name" value="Cation efflux protein transmembrane domain"/>
    <property type="match status" value="1"/>
</dbReference>
<dbReference type="NCBIfam" id="TIGR01297">
    <property type="entry name" value="CDF"/>
    <property type="match status" value="1"/>
</dbReference>
<dbReference type="InterPro" id="IPR045316">
    <property type="entry name" value="Msc2-like"/>
</dbReference>
<dbReference type="GO" id="GO:0016020">
    <property type="term" value="C:membrane"/>
    <property type="evidence" value="ECO:0007669"/>
    <property type="project" value="UniProtKB-SubCell"/>
</dbReference>
<dbReference type="AlphaFoldDB" id="A0A6A6M5Z8"/>
<dbReference type="GO" id="GO:0006882">
    <property type="term" value="P:intracellular zinc ion homeostasis"/>
    <property type="evidence" value="ECO:0007669"/>
    <property type="project" value="InterPro"/>
</dbReference>
<accession>A0A6A6M5Z8</accession>
<evidence type="ECO:0000256" key="6">
    <source>
        <dbReference type="SAM" id="Phobius"/>
    </source>
</evidence>
<proteinExistence type="predicted"/>
<dbReference type="SUPFAM" id="SSF46565">
    <property type="entry name" value="Chaperone J-domain"/>
    <property type="match status" value="1"/>
</dbReference>
<evidence type="ECO:0000256" key="5">
    <source>
        <dbReference type="ARBA" id="ARBA00023136"/>
    </source>
</evidence>
<evidence type="ECO:0000313" key="9">
    <source>
        <dbReference type="Proteomes" id="UP000467840"/>
    </source>
</evidence>
<dbReference type="SUPFAM" id="SSF161111">
    <property type="entry name" value="Cation efflux protein transmembrane domain-like"/>
    <property type="match status" value="1"/>
</dbReference>
<dbReference type="CDD" id="cd06257">
    <property type="entry name" value="DnaJ"/>
    <property type="match status" value="1"/>
</dbReference>
<dbReference type="InterPro" id="IPR027469">
    <property type="entry name" value="Cation_efflux_TMD_sf"/>
</dbReference>
<gene>
    <name evidence="8" type="ORF">GH714_031611</name>
</gene>
<dbReference type="Proteomes" id="UP000467840">
    <property type="component" value="Chromosome 9"/>
</dbReference>
<feature type="transmembrane region" description="Helical" evidence="6">
    <location>
        <begin position="604"/>
        <end position="624"/>
    </location>
</feature>
<dbReference type="EMBL" id="JAAGAX010000008">
    <property type="protein sequence ID" value="KAF2307773.1"/>
    <property type="molecule type" value="Genomic_DNA"/>
</dbReference>
<dbReference type="GO" id="GO:0005385">
    <property type="term" value="F:zinc ion transmembrane transporter activity"/>
    <property type="evidence" value="ECO:0007669"/>
    <property type="project" value="InterPro"/>
</dbReference>
<dbReference type="Gene3D" id="3.90.79.10">
    <property type="entry name" value="Nucleoside Triphosphate Pyrophosphohydrolase"/>
    <property type="match status" value="1"/>
</dbReference>
<evidence type="ECO:0000256" key="1">
    <source>
        <dbReference type="ARBA" id="ARBA00004141"/>
    </source>
</evidence>
<dbReference type="PANTHER" id="PTHR45755:SF3">
    <property type="entry name" value="METAL TOLERANCE PROTEIN C2"/>
    <property type="match status" value="1"/>
</dbReference>
<evidence type="ECO:0000256" key="2">
    <source>
        <dbReference type="ARBA" id="ARBA00022448"/>
    </source>
</evidence>
<feature type="transmembrane region" description="Helical" evidence="6">
    <location>
        <begin position="460"/>
        <end position="480"/>
    </location>
</feature>
<protein>
    <recommendedName>
        <fullName evidence="7">J domain-containing protein</fullName>
    </recommendedName>
</protein>
<feature type="transmembrane region" description="Helical" evidence="6">
    <location>
        <begin position="535"/>
        <end position="555"/>
    </location>
</feature>
<organism evidence="8 9">
    <name type="scientific">Hevea brasiliensis</name>
    <name type="common">Para rubber tree</name>
    <name type="synonym">Siphonia brasiliensis</name>
    <dbReference type="NCBI Taxonomy" id="3981"/>
    <lineage>
        <taxon>Eukaryota</taxon>
        <taxon>Viridiplantae</taxon>
        <taxon>Streptophyta</taxon>
        <taxon>Embryophyta</taxon>
        <taxon>Tracheophyta</taxon>
        <taxon>Spermatophyta</taxon>
        <taxon>Magnoliopsida</taxon>
        <taxon>eudicotyledons</taxon>
        <taxon>Gunneridae</taxon>
        <taxon>Pentapetalae</taxon>
        <taxon>rosids</taxon>
        <taxon>fabids</taxon>
        <taxon>Malpighiales</taxon>
        <taxon>Euphorbiaceae</taxon>
        <taxon>Crotonoideae</taxon>
        <taxon>Micrandreae</taxon>
        <taxon>Hevea</taxon>
    </lineage>
</organism>
<dbReference type="PROSITE" id="PS50076">
    <property type="entry name" value="DNAJ_2"/>
    <property type="match status" value="1"/>
</dbReference>
<dbReference type="Pfam" id="PF01545">
    <property type="entry name" value="Cation_efflux"/>
    <property type="match status" value="1"/>
</dbReference>
<feature type="transmembrane region" description="Helical" evidence="6">
    <location>
        <begin position="501"/>
        <end position="523"/>
    </location>
</feature>
<keyword evidence="5 6" id="KW-0472">Membrane</keyword>
<evidence type="ECO:0000313" key="8">
    <source>
        <dbReference type="EMBL" id="KAF2307773.1"/>
    </source>
</evidence>
<reference evidence="8 9" key="1">
    <citation type="journal article" date="2020" name="Mol. Plant">
        <title>The Chromosome-Based Rubber Tree Genome Provides New Insights into Spurge Genome Evolution and Rubber Biosynthesis.</title>
        <authorList>
            <person name="Liu J."/>
            <person name="Shi C."/>
            <person name="Shi C.C."/>
            <person name="Li W."/>
            <person name="Zhang Q.J."/>
            <person name="Zhang Y."/>
            <person name="Li K."/>
            <person name="Lu H.F."/>
            <person name="Shi C."/>
            <person name="Zhu S.T."/>
            <person name="Xiao Z.Y."/>
            <person name="Nan H."/>
            <person name="Yue Y."/>
            <person name="Zhu X.G."/>
            <person name="Wu Y."/>
            <person name="Hong X.N."/>
            <person name="Fan G.Y."/>
            <person name="Tong Y."/>
            <person name="Zhang D."/>
            <person name="Mao C.L."/>
            <person name="Liu Y.L."/>
            <person name="Hao S.J."/>
            <person name="Liu W.Q."/>
            <person name="Lv M.Q."/>
            <person name="Zhang H.B."/>
            <person name="Liu Y."/>
            <person name="Hu-Tang G.R."/>
            <person name="Wang J.P."/>
            <person name="Wang J.H."/>
            <person name="Sun Y.H."/>
            <person name="Ni S.B."/>
            <person name="Chen W.B."/>
            <person name="Zhang X.C."/>
            <person name="Jiao Y.N."/>
            <person name="Eichler E.E."/>
            <person name="Li G.H."/>
            <person name="Liu X."/>
            <person name="Gao L.Z."/>
        </authorList>
    </citation>
    <scope>NUCLEOTIDE SEQUENCE [LARGE SCALE GENOMIC DNA]</scope>
    <source>
        <strain evidence="9">cv. GT1</strain>
        <tissue evidence="8">Leaf</tissue>
    </source>
</reference>
<dbReference type="SUPFAM" id="SSF55811">
    <property type="entry name" value="Nudix"/>
    <property type="match status" value="1"/>
</dbReference>
<dbReference type="InterPro" id="IPR002524">
    <property type="entry name" value="Cation_efflux"/>
</dbReference>
<keyword evidence="2" id="KW-0813">Transport</keyword>
<comment type="subcellular location">
    <subcellularLocation>
        <location evidence="1">Membrane</location>
        <topology evidence="1">Multi-pass membrane protein</topology>
    </subcellularLocation>
</comment>
<dbReference type="PANTHER" id="PTHR45755">
    <property type="match status" value="1"/>
</dbReference>
<keyword evidence="3 6" id="KW-0812">Transmembrane</keyword>
<dbReference type="InterPro" id="IPR036869">
    <property type="entry name" value="J_dom_sf"/>
</dbReference>
<evidence type="ECO:0000256" key="4">
    <source>
        <dbReference type="ARBA" id="ARBA00022989"/>
    </source>
</evidence>
<dbReference type="GO" id="GO:0005794">
    <property type="term" value="C:Golgi apparatus"/>
    <property type="evidence" value="ECO:0007669"/>
    <property type="project" value="TreeGrafter"/>
</dbReference>
<feature type="transmembrane region" description="Helical" evidence="6">
    <location>
        <begin position="576"/>
        <end position="598"/>
    </location>
</feature>
<feature type="domain" description="J" evidence="7">
    <location>
        <begin position="154"/>
        <end position="236"/>
    </location>
</feature>
<dbReference type="InterPro" id="IPR058533">
    <property type="entry name" value="Cation_efflux_TM"/>
</dbReference>
<evidence type="ECO:0000259" key="7">
    <source>
        <dbReference type="PROSITE" id="PS50076"/>
    </source>
</evidence>
<keyword evidence="9" id="KW-1185">Reference proteome</keyword>
<keyword evidence="4 6" id="KW-1133">Transmembrane helix</keyword>
<sequence>MILMKMIHLQAEAPHGSESNTLRDQDRTGLPIRELNVRVEVRTFEVIAFNITCLSCMVDMSTGISVNIFHGDGTNKQPLKGFQFCEDDLDVETIFRSAFGGNRYFYWSFINEENPQWRSSSGYSNYYGRNWRYRVEYDYDSSPESDGLESELASNRLALGLSASGPLKLEDIKNAYRECALKWHPDRHQGSSKDKIVLKLPSVLFDCMRRTLPAGYLEIGESDSEGAIRETCEEVSAEVESASPFAQLDIPLIGQYTEDVNAGILKFHYDYESCLIIAILALDFNSAFKFRVLNLNSGSTTSVLISLFSLMEKSNSFKCQTQETNSQHPWTGDFGFGASDRRYTYWRQSSFHHQSVEPHTPISIISNDTTRPLLSRAVSSIDVPPEIYSDDYESESIYEEAKDSMKEKNTLSVLCSLISIFRVVRSGNRHMKRLLVMISLNVAYSTAELGIGLFTGRVGLVSDAFHLTFGCGLLTFSLFAMAASRGKPDRVYTYGYKRLEVLAAFTNALFLLFMSFSIAVEALHAFIQDESEHKHYLIVSAVTNLFVNLIGVWFFRNYARINLVYRKAEDMNYHSVCLHVLADSIRSAGLILASWFLSLGVDNAEVLCLGLVSVAVFMLIMPLFKSTAGILLQMAPPSIHSALSKCLRQVTAREDVSEVSQARFWELVPGHVVGSLSVQVKEGMDDRPTLQFLHGLYHDLGIQDLTVQTNYDQGPSSPFFG</sequence>
<evidence type="ECO:0000256" key="3">
    <source>
        <dbReference type="ARBA" id="ARBA00022692"/>
    </source>
</evidence>
<dbReference type="FunFam" id="1.20.1510.10:FF:000019">
    <property type="entry name" value="Metal tolerance protein C2"/>
    <property type="match status" value="1"/>
</dbReference>
<comment type="caution">
    <text evidence="8">The sequence shown here is derived from an EMBL/GenBank/DDBJ whole genome shotgun (WGS) entry which is preliminary data.</text>
</comment>
<name>A0A6A6M5Z8_HEVBR</name>
<dbReference type="InterPro" id="IPR001623">
    <property type="entry name" value="DnaJ_domain"/>
</dbReference>
<dbReference type="InterPro" id="IPR015797">
    <property type="entry name" value="NUDIX_hydrolase-like_dom_sf"/>
</dbReference>